<reference evidence="2" key="2">
    <citation type="submission" date="2023-06" db="EMBL/GenBank/DDBJ databases">
        <authorList>
            <person name="Lucena T."/>
            <person name="Sun Q."/>
        </authorList>
    </citation>
    <scope>NUCLEOTIDE SEQUENCE</scope>
    <source>
        <strain evidence="2">CECT 7703</strain>
    </source>
</reference>
<reference evidence="2" key="1">
    <citation type="journal article" date="2014" name="Int. J. Syst. Evol. Microbiol.">
        <title>Complete genome of a new Firmicutes species belonging to the dominant human colonic microbiota ('Ruminococcus bicirculans') reveals two chromosomes and a selective capacity to utilize plant glucans.</title>
        <authorList>
            <consortium name="NISC Comparative Sequencing Program"/>
            <person name="Wegmann U."/>
            <person name="Louis P."/>
            <person name="Goesmann A."/>
            <person name="Henrissat B."/>
            <person name="Duncan S.H."/>
            <person name="Flint H.J."/>
        </authorList>
    </citation>
    <scope>NUCLEOTIDE SEQUENCE</scope>
    <source>
        <strain evidence="2">CECT 7703</strain>
    </source>
</reference>
<feature type="domain" description="HD-GYP" evidence="1">
    <location>
        <begin position="98"/>
        <end position="291"/>
    </location>
</feature>
<name>A0ABT8B751_9NEIS</name>
<dbReference type="Pfam" id="PF13487">
    <property type="entry name" value="HD_5"/>
    <property type="match status" value="1"/>
</dbReference>
<evidence type="ECO:0000259" key="1">
    <source>
        <dbReference type="PROSITE" id="PS51832"/>
    </source>
</evidence>
<dbReference type="RefSeq" id="WP_290332872.1">
    <property type="nucleotide sequence ID" value="NZ_JAUFPU010000009.1"/>
</dbReference>
<evidence type="ECO:0000313" key="2">
    <source>
        <dbReference type="EMBL" id="MDN3577426.1"/>
    </source>
</evidence>
<proteinExistence type="predicted"/>
<dbReference type="CDD" id="cd00077">
    <property type="entry name" value="HDc"/>
    <property type="match status" value="1"/>
</dbReference>
<dbReference type="Gene3D" id="1.10.3210.10">
    <property type="entry name" value="Hypothetical protein af1432"/>
    <property type="match status" value="1"/>
</dbReference>
<organism evidence="2 3">
    <name type="scientific">Chitinimonas viridis</name>
    <dbReference type="NCBI Taxonomy" id="664880"/>
    <lineage>
        <taxon>Bacteria</taxon>
        <taxon>Pseudomonadati</taxon>
        <taxon>Pseudomonadota</taxon>
        <taxon>Betaproteobacteria</taxon>
        <taxon>Neisseriales</taxon>
        <taxon>Chitinibacteraceae</taxon>
        <taxon>Chitinimonas</taxon>
    </lineage>
</organism>
<protein>
    <submittedName>
        <fullName evidence="2">HD domain-containing phosphohydrolase</fullName>
    </submittedName>
</protein>
<dbReference type="InterPro" id="IPR037522">
    <property type="entry name" value="HD_GYP_dom"/>
</dbReference>
<dbReference type="InterPro" id="IPR003607">
    <property type="entry name" value="HD/PDEase_dom"/>
</dbReference>
<dbReference type="SUPFAM" id="SSF109604">
    <property type="entry name" value="HD-domain/PDEase-like"/>
    <property type="match status" value="1"/>
</dbReference>
<accession>A0ABT8B751</accession>
<dbReference type="PANTHER" id="PTHR43155:SF2">
    <property type="entry name" value="CYCLIC DI-GMP PHOSPHODIESTERASE PA4108"/>
    <property type="match status" value="1"/>
</dbReference>
<dbReference type="PROSITE" id="PS51832">
    <property type="entry name" value="HD_GYP"/>
    <property type="match status" value="1"/>
</dbReference>
<keyword evidence="3" id="KW-1185">Reference proteome</keyword>
<comment type="caution">
    <text evidence="2">The sequence shown here is derived from an EMBL/GenBank/DDBJ whole genome shotgun (WGS) entry which is preliminary data.</text>
</comment>
<sequence length="395" mass="42575">MKWDVCDSNGRLLLSKGHVISSDGQLDRLVRVGLYADAEALARTRAEGPTEPIKPPSVTATLAVARKKLDYLVGNVEQVIRQGVFLRGIEEITQHIDAACSHDQNVAMAMVLLRQEGRYATRHMINVATVVRLVARAMNMPKDREGSVVAAALTMNLAMADYQDELKQQAEPLTPTQRARLDRHPLEARELLLRAGVTDPLWLTAVEQHHEHFDGSGYPGRSRCIVEAQLLCLADVFCARIVPCAYRPAVASNVALRGILLERGKAFDPTVAAVFIKTLGIYPPGMLVRLVSGEVGVVLQQGSNAQQPAVATFISPQGTPTSLILRRDTSQDSYAIAAAIDPKSFSAYVNMEAIWGATAAAHGPEAHSRAKHAVRVAAALSANAAVEHGRPGLAA</sequence>
<dbReference type="Proteomes" id="UP001180081">
    <property type="component" value="Unassembled WGS sequence"/>
</dbReference>
<dbReference type="EMBL" id="JAUFPU010000009">
    <property type="protein sequence ID" value="MDN3577426.1"/>
    <property type="molecule type" value="Genomic_DNA"/>
</dbReference>
<dbReference type="PANTHER" id="PTHR43155">
    <property type="entry name" value="CYCLIC DI-GMP PHOSPHODIESTERASE PA4108-RELATED"/>
    <property type="match status" value="1"/>
</dbReference>
<gene>
    <name evidence="2" type="ORF">QWZ03_11675</name>
</gene>
<evidence type="ECO:0000313" key="3">
    <source>
        <dbReference type="Proteomes" id="UP001180081"/>
    </source>
</evidence>